<dbReference type="AlphaFoldDB" id="A0A9E7CVD1"/>
<accession>A0A9E7CVD1</accession>
<protein>
    <recommendedName>
        <fullName evidence="4">Secreted protein</fullName>
    </recommendedName>
</protein>
<name>A0A9E7CVD1_9HYPH</name>
<feature type="signal peptide" evidence="1">
    <location>
        <begin position="1"/>
        <end position="19"/>
    </location>
</feature>
<reference evidence="2" key="1">
    <citation type="submission" date="2021-09" db="EMBL/GenBank/DDBJ databases">
        <title>Network and meta-omics reveal the key degrader and cooperation patterns in an efficient 1,4-dioxane-degrading microbial community.</title>
        <authorList>
            <person name="Dai C."/>
        </authorList>
    </citation>
    <scope>NUCLEOTIDE SEQUENCE</scope>
    <source>
        <strain evidence="2">ZM13</strain>
    </source>
</reference>
<evidence type="ECO:0000313" key="2">
    <source>
        <dbReference type="EMBL" id="UOK69339.1"/>
    </source>
</evidence>
<dbReference type="RefSeq" id="WP_244375218.1">
    <property type="nucleotide sequence ID" value="NZ_CP083239.1"/>
</dbReference>
<dbReference type="EMBL" id="CP083239">
    <property type="protein sequence ID" value="UOK69339.1"/>
    <property type="molecule type" value="Genomic_DNA"/>
</dbReference>
<dbReference type="KEGG" id="apol:K9D25_11225"/>
<evidence type="ECO:0000313" key="3">
    <source>
        <dbReference type="Proteomes" id="UP000831684"/>
    </source>
</evidence>
<feature type="chain" id="PRO_5038739063" description="Secreted protein" evidence="1">
    <location>
        <begin position="20"/>
        <end position="207"/>
    </location>
</feature>
<sequence>MMKARLISLFRRNALPALAAGTLVLALAGLQPAAAQSGPIIVNPPPGSGLSNLPYVPPPDAQDSGVPPTFQQYPLMNRIFGFGGAIFPGYVSPSDGRDDQDRRGYLTGGRQGPVLFAAGSADSLCQMTQAPQVKVLSAPPGVKLNFSIGKFTATGVDGGSHRCVGRTVGGVLVTAKGRAPAGSTVTLRVAYPFKRISYTHVVSLPSK</sequence>
<proteinExistence type="predicted"/>
<gene>
    <name evidence="2" type="ORF">K9D25_11225</name>
</gene>
<keyword evidence="1" id="KW-0732">Signal</keyword>
<dbReference type="PROSITE" id="PS51318">
    <property type="entry name" value="TAT"/>
    <property type="match status" value="1"/>
</dbReference>
<evidence type="ECO:0008006" key="4">
    <source>
        <dbReference type="Google" id="ProtNLM"/>
    </source>
</evidence>
<evidence type="ECO:0000256" key="1">
    <source>
        <dbReference type="SAM" id="SignalP"/>
    </source>
</evidence>
<organism evidence="2 3">
    <name type="scientific">Ancylobacter polymorphus</name>
    <dbReference type="NCBI Taxonomy" id="223390"/>
    <lineage>
        <taxon>Bacteria</taxon>
        <taxon>Pseudomonadati</taxon>
        <taxon>Pseudomonadota</taxon>
        <taxon>Alphaproteobacteria</taxon>
        <taxon>Hyphomicrobiales</taxon>
        <taxon>Xanthobacteraceae</taxon>
        <taxon>Ancylobacter</taxon>
    </lineage>
</organism>
<dbReference type="InterPro" id="IPR006311">
    <property type="entry name" value="TAT_signal"/>
</dbReference>
<dbReference type="Proteomes" id="UP000831684">
    <property type="component" value="Chromosome"/>
</dbReference>